<dbReference type="NCBIfam" id="TIGR00229">
    <property type="entry name" value="sensory_box"/>
    <property type="match status" value="1"/>
</dbReference>
<proteinExistence type="predicted"/>
<dbReference type="Gene3D" id="3.30.70.270">
    <property type="match status" value="1"/>
</dbReference>
<evidence type="ECO:0000259" key="3">
    <source>
        <dbReference type="PROSITE" id="PS50883"/>
    </source>
</evidence>
<dbReference type="EMBL" id="UOFT01000033">
    <property type="protein sequence ID" value="VAW93370.1"/>
    <property type="molecule type" value="Genomic_DNA"/>
</dbReference>
<gene>
    <name evidence="5" type="ORF">MNBD_GAMMA23-2035</name>
</gene>
<dbReference type="Gene3D" id="3.20.20.450">
    <property type="entry name" value="EAL domain"/>
    <property type="match status" value="1"/>
</dbReference>
<feature type="domain" description="PAS" evidence="2">
    <location>
        <begin position="41"/>
        <end position="114"/>
    </location>
</feature>
<dbReference type="PROSITE" id="PS50112">
    <property type="entry name" value="PAS"/>
    <property type="match status" value="1"/>
</dbReference>
<accession>A0A3B0ZVX9</accession>
<dbReference type="SMART" id="SM00267">
    <property type="entry name" value="GGDEF"/>
    <property type="match status" value="1"/>
</dbReference>
<dbReference type="PANTHER" id="PTHR44757">
    <property type="entry name" value="DIGUANYLATE CYCLASE DGCP"/>
    <property type="match status" value="1"/>
</dbReference>
<dbReference type="SUPFAM" id="SSF55785">
    <property type="entry name" value="PYP-like sensor domain (PAS domain)"/>
    <property type="match status" value="1"/>
</dbReference>
<dbReference type="InterPro" id="IPR052155">
    <property type="entry name" value="Biofilm_reg_signaling"/>
</dbReference>
<evidence type="ECO:0000259" key="4">
    <source>
        <dbReference type="PROSITE" id="PS50887"/>
    </source>
</evidence>
<dbReference type="CDD" id="cd01948">
    <property type="entry name" value="EAL"/>
    <property type="match status" value="1"/>
</dbReference>
<dbReference type="InterPro" id="IPR001633">
    <property type="entry name" value="EAL_dom"/>
</dbReference>
<evidence type="ECO:0000259" key="2">
    <source>
        <dbReference type="PROSITE" id="PS50112"/>
    </source>
</evidence>
<dbReference type="PANTHER" id="PTHR44757:SF4">
    <property type="entry name" value="DIGUANYLATE CYCLASE DGCE-RELATED"/>
    <property type="match status" value="1"/>
</dbReference>
<dbReference type="PROSITE" id="PS50883">
    <property type="entry name" value="EAL"/>
    <property type="match status" value="1"/>
</dbReference>
<dbReference type="InterPro" id="IPR029787">
    <property type="entry name" value="Nucleotide_cyclase"/>
</dbReference>
<dbReference type="InterPro" id="IPR035919">
    <property type="entry name" value="EAL_sf"/>
</dbReference>
<dbReference type="CDD" id="cd00130">
    <property type="entry name" value="PAS"/>
    <property type="match status" value="1"/>
</dbReference>
<feature type="domain" description="GGDEF" evidence="4">
    <location>
        <begin position="202"/>
        <end position="335"/>
    </location>
</feature>
<dbReference type="InterPro" id="IPR000160">
    <property type="entry name" value="GGDEF_dom"/>
</dbReference>
<protein>
    <submittedName>
        <fullName evidence="5">Diguanylate cyclase/phosphodiesterase (GGDEF &amp; EAL domains) with PAS/PAC sensor(S)</fullName>
    </submittedName>
</protein>
<dbReference type="InterPro" id="IPR000014">
    <property type="entry name" value="PAS"/>
</dbReference>
<dbReference type="PROSITE" id="PS50887">
    <property type="entry name" value="GGDEF"/>
    <property type="match status" value="1"/>
</dbReference>
<dbReference type="Pfam" id="PF00563">
    <property type="entry name" value="EAL"/>
    <property type="match status" value="1"/>
</dbReference>
<dbReference type="InterPro" id="IPR043128">
    <property type="entry name" value="Rev_trsase/Diguanyl_cyclase"/>
</dbReference>
<evidence type="ECO:0000256" key="1">
    <source>
        <dbReference type="SAM" id="MobiDB-lite"/>
    </source>
</evidence>
<dbReference type="Pfam" id="PF00990">
    <property type="entry name" value="GGDEF"/>
    <property type="match status" value="1"/>
</dbReference>
<evidence type="ECO:0000313" key="5">
    <source>
        <dbReference type="EMBL" id="VAW93370.1"/>
    </source>
</evidence>
<dbReference type="SMART" id="SM00052">
    <property type="entry name" value="EAL"/>
    <property type="match status" value="1"/>
</dbReference>
<feature type="domain" description="EAL" evidence="3">
    <location>
        <begin position="346"/>
        <end position="592"/>
    </location>
</feature>
<organism evidence="5">
    <name type="scientific">hydrothermal vent metagenome</name>
    <dbReference type="NCBI Taxonomy" id="652676"/>
    <lineage>
        <taxon>unclassified sequences</taxon>
        <taxon>metagenomes</taxon>
        <taxon>ecological metagenomes</taxon>
    </lineage>
</organism>
<feature type="region of interest" description="Disordered" evidence="1">
    <location>
        <begin position="1"/>
        <end position="20"/>
    </location>
</feature>
<dbReference type="Pfam" id="PF13426">
    <property type="entry name" value="PAS_9"/>
    <property type="match status" value="1"/>
</dbReference>
<dbReference type="CDD" id="cd01949">
    <property type="entry name" value="GGDEF"/>
    <property type="match status" value="1"/>
</dbReference>
<dbReference type="SUPFAM" id="SSF55073">
    <property type="entry name" value="Nucleotide cyclase"/>
    <property type="match status" value="1"/>
</dbReference>
<dbReference type="SUPFAM" id="SSF141868">
    <property type="entry name" value="EAL domain-like"/>
    <property type="match status" value="1"/>
</dbReference>
<dbReference type="NCBIfam" id="TIGR00254">
    <property type="entry name" value="GGDEF"/>
    <property type="match status" value="1"/>
</dbReference>
<dbReference type="InterPro" id="IPR035965">
    <property type="entry name" value="PAS-like_dom_sf"/>
</dbReference>
<reference evidence="5" key="1">
    <citation type="submission" date="2018-06" db="EMBL/GenBank/DDBJ databases">
        <authorList>
            <person name="Zhirakovskaya E."/>
        </authorList>
    </citation>
    <scope>NUCLEOTIDE SEQUENCE</scope>
</reference>
<dbReference type="AlphaFoldDB" id="A0A3B0ZVX9"/>
<dbReference type="SMART" id="SM00091">
    <property type="entry name" value="PAS"/>
    <property type="match status" value="1"/>
</dbReference>
<name>A0A3B0ZVX9_9ZZZZ</name>
<dbReference type="Gene3D" id="3.30.450.20">
    <property type="entry name" value="PAS domain"/>
    <property type="match status" value="1"/>
</dbReference>
<sequence length="592" mass="66597">MDEHTAIGPEVPTDVAQDEQKDLPPNLELKKSLDNLDEGLHIHSMLSALDSVHDVVIICNLRSQIIYINNKAEQLLKIKKENILGKDFDHVITLYNKLDMPSYLSPVQVCINEKRIIKQQSEAKLLTTDGSQVLVEYVVAPVFENSTLKSVVLVLQDKTNDHITRRQLEYIIQHDPLTNLYNRNYFEHQLNHAVNISKRGLRTHAMLYIDINQFKVINDTAGHSVGDELLCEVSAILQQRIRECDLLARLGSDEFGILLNDVDSLGAVHMADDLINAMSSLTFIRSGNYYDINISIGITLVDNQSNNTEGIFRQADIACTVAKQYGQNGCHLYSDLDNDDIMVRDELYLVNELQTIISEDRFKMFFQPIIDPRSGEVLLHETLLRIVDKDNSIRPSSSFIETAERFSMMDKIDRRVIESTLNNIKYLSSKHGDISVSMNLSAVSIGNQDLLIDIKHLIISSGVNPAQIVFEITESSAVSQIESARFFIKGLKEIGCKFALDDFGTGFSSFAYLKYLPVDYLKIDGTFIRDIINDKVDQAMVKSMHHIAKSLNIKTIAEYVENEATLKLLAAMGIDYVQGNHIGVAAAELNFG</sequence>